<dbReference type="OrthoDB" id="377338at2157"/>
<gene>
    <name evidence="1" type="ORF">MBORA_05300</name>
</gene>
<comment type="caution">
    <text evidence="1">The sequence shown here is derived from an EMBL/GenBank/DDBJ whole genome shotgun (WGS) entry which is preliminary data.</text>
</comment>
<evidence type="ECO:0000313" key="2">
    <source>
        <dbReference type="Proteomes" id="UP000077428"/>
    </source>
</evidence>
<dbReference type="PATRIC" id="fig|66851.6.peg.595"/>
<dbReference type="AlphaFoldDB" id="A0A162FQJ1"/>
<reference evidence="2" key="1">
    <citation type="journal article" date="2016" name="Genome Announc.">
        <title>Draft Genome Sequences of Methanobrevibacter curvatus DSM11111, Methanobrevibacter cuticularis DSM11139, Methanobrevibacter filiformis DSM11501, and Methanobrevibacter oralis DSM7256.</title>
        <authorList>
            <person name="Poehlein A."/>
            <person name="Seedorf H."/>
        </authorList>
    </citation>
    <scope>NUCLEOTIDE SEQUENCE [LARGE SCALE GENOMIC DNA]</scope>
    <source>
        <strain evidence="2">DSM 7256 / JCM 30027 / ZR</strain>
    </source>
</reference>
<accession>A0A162FQJ1</accession>
<name>A0A162FQJ1_METOA</name>
<dbReference type="RefSeq" id="WP_042691406.1">
    <property type="nucleotide sequence ID" value="NZ_CABMAB010000002.1"/>
</dbReference>
<proteinExistence type="predicted"/>
<protein>
    <submittedName>
        <fullName evidence="1">Uncharacterized protein</fullName>
    </submittedName>
</protein>
<sequence>MRNDKITRSEYNKLKDAFLAKNRRSMYSLYIDINKNNTVSKHLFFGLINKICREAGMKEFYDMKNIKK</sequence>
<dbReference type="EMBL" id="LWMU01000048">
    <property type="protein sequence ID" value="KZX13620.1"/>
    <property type="molecule type" value="Genomic_DNA"/>
</dbReference>
<organism evidence="1 2">
    <name type="scientific">Methanobrevibacter oralis</name>
    <dbReference type="NCBI Taxonomy" id="66851"/>
    <lineage>
        <taxon>Archaea</taxon>
        <taxon>Methanobacteriati</taxon>
        <taxon>Methanobacteriota</taxon>
        <taxon>Methanomada group</taxon>
        <taxon>Methanobacteria</taxon>
        <taxon>Methanobacteriales</taxon>
        <taxon>Methanobacteriaceae</taxon>
        <taxon>Methanobrevibacter</taxon>
    </lineage>
</organism>
<dbReference type="Proteomes" id="UP000077428">
    <property type="component" value="Unassembled WGS sequence"/>
</dbReference>
<keyword evidence="2" id="KW-1185">Reference proteome</keyword>
<evidence type="ECO:0000313" key="1">
    <source>
        <dbReference type="EMBL" id="KZX13620.1"/>
    </source>
</evidence>